<keyword evidence="2" id="KW-0723">Serine/threonine-protein kinase</keyword>
<dbReference type="RefSeq" id="WP_059313719.1">
    <property type="nucleotide sequence ID" value="NZ_CP013987.1"/>
</dbReference>
<dbReference type="InterPro" id="IPR011009">
    <property type="entry name" value="Kinase-like_dom_sf"/>
</dbReference>
<keyword evidence="2" id="KW-0418">Kinase</keyword>
<gene>
    <name evidence="2" type="ORF">APT59_04295</name>
</gene>
<accession>A0A0U4W688</accession>
<organism evidence="2 3">
    <name type="scientific">Pseudomonas oryzihabitans</name>
    <dbReference type="NCBI Taxonomy" id="47885"/>
    <lineage>
        <taxon>Bacteria</taxon>
        <taxon>Pseudomonadati</taxon>
        <taxon>Pseudomonadota</taxon>
        <taxon>Gammaproteobacteria</taxon>
        <taxon>Pseudomonadales</taxon>
        <taxon>Pseudomonadaceae</taxon>
        <taxon>Pseudomonas</taxon>
    </lineage>
</organism>
<dbReference type="EMBL" id="CP013987">
    <property type="protein sequence ID" value="ALZ83461.1"/>
    <property type="molecule type" value="Genomic_DNA"/>
</dbReference>
<name>A0A0U4W688_9PSED</name>
<dbReference type="GO" id="GO:0004674">
    <property type="term" value="F:protein serine/threonine kinase activity"/>
    <property type="evidence" value="ECO:0007669"/>
    <property type="project" value="UniProtKB-KW"/>
</dbReference>
<proteinExistence type="predicted"/>
<sequence>MTLEQLAKAGRAPTLPLRIELPGGELELLSLLRVLPGQRYVGEARWQGRRVLAKLLVGERAARQFAREREGCRLLAAAGAPTPALLDSGEASGQGAWLLFDFIEAAPSVEHLWQRIAGEPPLSPAQNDLLGMALATLARLHAQGLWQADLHLDNLLVKDGAALVIDAADIQAETVGQPLSQARVQENLAVFFAQLPATLDAQLEELLINYLLVNAEHALRLEALLARTAEIRRWRLTDYLKKSGRECTLFAVTRSAFGLIAVRRTWLSRLEGLLTDPDAALAGLPTFKDGGAATVARLPWQGQDLVLKRYNIKGFGHWLTRFWRPSRAWHSWREGHRLLFLGIPTPEPLAVRERRFLGLRGRAYLVTPFVDGPNLLERFAPYVDSAPPAAELDALLALVEALRRERLGHGDFKGTNLIWHGGRWLVIDLDALQAHDSDRAYAGAYARDRARLLRNWPADSALHRLLDERLPPA</sequence>
<reference evidence="2 3" key="1">
    <citation type="submission" date="2016-01" db="EMBL/GenBank/DDBJ databases">
        <title>Annotation of Pseudomonas oryzihabitans USDA-ARS-USMARC-56511.</title>
        <authorList>
            <person name="Harhay G.P."/>
            <person name="Harhay D.M."/>
            <person name="Smith T.P.L."/>
            <person name="Bono J.L."/>
            <person name="Heaton M.P."/>
            <person name="Clawson M.L."/>
            <person name="Chitko-Mckown C.G."/>
            <person name="Capik S.F."/>
            <person name="DeDonder K.D."/>
            <person name="Apley M.D."/>
            <person name="Lubbers B.V."/>
            <person name="White B.J."/>
            <person name="Larson R.L."/>
        </authorList>
    </citation>
    <scope>NUCLEOTIDE SEQUENCE [LARGE SCALE GENOMIC DNA]</scope>
    <source>
        <strain evidence="2 3">USDA-ARS-USMARC-56511</strain>
    </source>
</reference>
<evidence type="ECO:0000259" key="1">
    <source>
        <dbReference type="Pfam" id="PF01636"/>
    </source>
</evidence>
<protein>
    <submittedName>
        <fullName evidence="2">Serine/threonine protein kinase</fullName>
    </submittedName>
</protein>
<dbReference type="SUPFAM" id="SSF56112">
    <property type="entry name" value="Protein kinase-like (PK-like)"/>
    <property type="match status" value="2"/>
</dbReference>
<dbReference type="KEGG" id="por:APT59_04295"/>
<dbReference type="OrthoDB" id="8532943at2"/>
<evidence type="ECO:0000313" key="2">
    <source>
        <dbReference type="EMBL" id="ALZ83461.1"/>
    </source>
</evidence>
<feature type="domain" description="Aminoglycoside phosphotransferase" evidence="1">
    <location>
        <begin position="378"/>
        <end position="458"/>
    </location>
</feature>
<dbReference type="Proteomes" id="UP000064137">
    <property type="component" value="Chromosome"/>
</dbReference>
<dbReference type="InterPro" id="IPR002575">
    <property type="entry name" value="Aminoglycoside_PTrfase"/>
</dbReference>
<dbReference type="AlphaFoldDB" id="A0A0U4W688"/>
<evidence type="ECO:0000313" key="3">
    <source>
        <dbReference type="Proteomes" id="UP000064137"/>
    </source>
</evidence>
<keyword evidence="2" id="KW-0808">Transferase</keyword>
<dbReference type="Pfam" id="PF01636">
    <property type="entry name" value="APH"/>
    <property type="match status" value="1"/>
</dbReference>